<accession>A0A1I3YCZ7</accession>
<organism evidence="2 3">
    <name type="scientific">Celeribacter neptunius</name>
    <dbReference type="NCBI Taxonomy" id="588602"/>
    <lineage>
        <taxon>Bacteria</taxon>
        <taxon>Pseudomonadati</taxon>
        <taxon>Pseudomonadota</taxon>
        <taxon>Alphaproteobacteria</taxon>
        <taxon>Rhodobacterales</taxon>
        <taxon>Roseobacteraceae</taxon>
        <taxon>Celeribacter</taxon>
    </lineage>
</organism>
<dbReference type="InterPro" id="IPR029903">
    <property type="entry name" value="RmlD-like-bd"/>
</dbReference>
<dbReference type="EMBL" id="FORH01000017">
    <property type="protein sequence ID" value="SFK29613.1"/>
    <property type="molecule type" value="Genomic_DNA"/>
</dbReference>
<reference evidence="3" key="1">
    <citation type="submission" date="2016-10" db="EMBL/GenBank/DDBJ databases">
        <authorList>
            <person name="Varghese N."/>
            <person name="Submissions S."/>
        </authorList>
    </citation>
    <scope>NUCLEOTIDE SEQUENCE [LARGE SCALE GENOMIC DNA]</scope>
    <source>
        <strain evidence="3">DSM 26471</strain>
    </source>
</reference>
<protein>
    <submittedName>
        <fullName evidence="2">RmlD substrate binding domain-containing protein</fullName>
    </submittedName>
</protein>
<dbReference type="RefSeq" id="WP_090063417.1">
    <property type="nucleotide sequence ID" value="NZ_FORH01000017.1"/>
</dbReference>
<evidence type="ECO:0000313" key="2">
    <source>
        <dbReference type="EMBL" id="SFK29613.1"/>
    </source>
</evidence>
<name>A0A1I3YCZ7_9RHOB</name>
<dbReference type="OrthoDB" id="9812470at2"/>
<dbReference type="AlphaFoldDB" id="A0A1I3YCZ7"/>
<proteinExistence type="predicted"/>
<evidence type="ECO:0000313" key="3">
    <source>
        <dbReference type="Proteomes" id="UP000199630"/>
    </source>
</evidence>
<evidence type="ECO:0000259" key="1">
    <source>
        <dbReference type="Pfam" id="PF04321"/>
    </source>
</evidence>
<gene>
    <name evidence="2" type="ORF">SAMN04487991_4318</name>
</gene>
<feature type="domain" description="RmlD-like substrate binding" evidence="1">
    <location>
        <begin position="27"/>
        <end position="149"/>
    </location>
</feature>
<dbReference type="STRING" id="588602.SAMN04487991_4318"/>
<dbReference type="Pfam" id="PF04321">
    <property type="entry name" value="RmlD_sub_bind"/>
    <property type="match status" value="1"/>
</dbReference>
<keyword evidence="3" id="KW-1185">Reference proteome</keyword>
<dbReference type="InterPro" id="IPR036291">
    <property type="entry name" value="NAD(P)-bd_dom_sf"/>
</dbReference>
<dbReference type="SUPFAM" id="SSF51735">
    <property type="entry name" value="NAD(P)-binding Rossmann-fold domains"/>
    <property type="match status" value="1"/>
</dbReference>
<sequence length="317" mass="35572">MDALIGYTGFVGSALDRQHNFGAKYNSSTIKTLRGEKFETVVCAAAPGSMFEANRLPEQDREHIDTLVSDLETVKAKTFVLISSIAVFDRFDGQQTEASGDFETQNAYGANRRALETAISDHFENSLIVRLPALYGRGLKKNFVFDILNPVPTMLTRERFSGLMERVPDAWRPELTDMYALNSMLDMFVVDRNRLASFRYRVELEILLQEAGLSAVYFTNPASKYQFYGVQNLWRDINVARAASLTQLHLATEPVQAAEVYRALTGEKMPETGARLHLEDFRTLHAALWRRDGSYIMGASEVLEAMTSQMARGTALG</sequence>
<dbReference type="Proteomes" id="UP000199630">
    <property type="component" value="Unassembled WGS sequence"/>
</dbReference>
<dbReference type="Gene3D" id="3.40.50.720">
    <property type="entry name" value="NAD(P)-binding Rossmann-like Domain"/>
    <property type="match status" value="1"/>
</dbReference>